<protein>
    <recommendedName>
        <fullName evidence="3">Carboxylic ester hydrolase</fullName>
        <ecNumber evidence="3">3.1.1.-</ecNumber>
    </recommendedName>
</protein>
<reference evidence="6 8" key="1">
    <citation type="submission" date="2020-01" db="EMBL/GenBank/DDBJ databases">
        <authorList>
            <consortium name="DOE Joint Genome Institute"/>
            <person name="Haridas S."/>
            <person name="Albert R."/>
            <person name="Binder M."/>
            <person name="Bloem J."/>
            <person name="Labutti K."/>
            <person name="Salamov A."/>
            <person name="Andreopoulos B."/>
            <person name="Baker S.E."/>
            <person name="Barry K."/>
            <person name="Bills G."/>
            <person name="Bluhm B.H."/>
            <person name="Cannon C."/>
            <person name="Castanera R."/>
            <person name="Culley D.E."/>
            <person name="Daum C."/>
            <person name="Ezra D."/>
            <person name="Gonzalez J.B."/>
            <person name="Henrissat B."/>
            <person name="Kuo A."/>
            <person name="Liang C."/>
            <person name="Lipzen A."/>
            <person name="Lutzoni F."/>
            <person name="Magnuson J."/>
            <person name="Mondo S."/>
            <person name="Nolan M."/>
            <person name="Ohm R."/>
            <person name="Pangilinan J."/>
            <person name="Park H.-J."/>
            <person name="Ramirez L."/>
            <person name="Alfaro M."/>
            <person name="Sun H."/>
            <person name="Tritt A."/>
            <person name="Yoshinaga Y."/>
            <person name="Zwiers L.-H."/>
            <person name="Turgeon B.G."/>
            <person name="Goodwin S.B."/>
            <person name="Spatafora J.W."/>
            <person name="Crous P.W."/>
            <person name="Grigoriev I.V."/>
        </authorList>
    </citation>
    <scope>NUCLEOTIDE SEQUENCE</scope>
    <source>
        <strain evidence="6 8">CBS 781.70</strain>
    </source>
</reference>
<dbReference type="Pfam" id="PF00135">
    <property type="entry name" value="COesterase"/>
    <property type="match status" value="2"/>
</dbReference>
<dbReference type="GO" id="GO:0052689">
    <property type="term" value="F:carboxylic ester hydrolase activity"/>
    <property type="evidence" value="ECO:0007669"/>
    <property type="project" value="TreeGrafter"/>
</dbReference>
<evidence type="ECO:0000256" key="3">
    <source>
        <dbReference type="RuleBase" id="RU361235"/>
    </source>
</evidence>
<accession>A0A6G1FZH2</accession>
<reference evidence="8" key="3">
    <citation type="submission" date="2025-04" db="UniProtKB">
        <authorList>
            <consortium name="RefSeq"/>
        </authorList>
    </citation>
    <scope>IDENTIFICATION</scope>
    <source>
        <strain evidence="8">CBS 781.70</strain>
    </source>
</reference>
<keyword evidence="7" id="KW-1185">Reference proteome</keyword>
<evidence type="ECO:0000259" key="5">
    <source>
        <dbReference type="Pfam" id="PF00135"/>
    </source>
</evidence>
<dbReference type="InterPro" id="IPR002018">
    <property type="entry name" value="CarbesteraseB"/>
</dbReference>
<gene>
    <name evidence="6 8" type="ORF">P152DRAFT_419597</name>
</gene>
<reference evidence="8" key="2">
    <citation type="submission" date="2020-04" db="EMBL/GenBank/DDBJ databases">
        <authorList>
            <consortium name="NCBI Genome Project"/>
        </authorList>
    </citation>
    <scope>NUCLEOTIDE SEQUENCE</scope>
    <source>
        <strain evidence="8">CBS 781.70</strain>
    </source>
</reference>
<feature type="domain" description="Carboxylesterase type B" evidence="5">
    <location>
        <begin position="384"/>
        <end position="491"/>
    </location>
</feature>
<feature type="signal peptide" evidence="3">
    <location>
        <begin position="1"/>
        <end position="21"/>
    </location>
</feature>
<sequence length="560" mass="58492">MMFSTLRTATLAAFVTSHAYACWDIGQEVQTTSGTIKGHASSWQSEVSEYLGVPYAKPPVGDLRFAAPQPYTGNGSIDAAKFSPDCPAAIAPTTGPAFQNLPPFAEKLANILGQKGDVFDEDCLTLNIWTKPQTGEKAKAVLLWIYGGGFNSGNSQSPAYNGARLANDMDVIVVSVNYRVNIFGFPGVSFGTGLNGGLLDQRLGVEWVRDNIAKFGGDPERITLFGQSAGGSSVDIYSFAWTEDPIVHAFIPQSGTASNTMVGGRDTSGGWYSASEKLGCGGRDAGEATLACMRSKPWQAIVNATTPEGGALAALTAFAPTADNKTVFPDYNARRAAGNFAKLPTLVGNTDNELSLFTLLACVGGNSTNCTQTDSGAGGVLNGAFSCPAASAAKARADAGVKVWRYLYAATWPNQDIGVQGAWHGAELAPVFGTSEFVSGMPDIPAERNFSQILMSAWSGFAKDPENYLPRLGWPVYDPTKNTLIKLGGPNSPDITFINATSVDSGCALLESLAANPSGSGGLGDLLSGGGSSGLGAFFGGSRRGRRSAPMTRPRGPGRH</sequence>
<dbReference type="Gene3D" id="3.40.50.1820">
    <property type="entry name" value="alpha/beta hydrolase"/>
    <property type="match status" value="2"/>
</dbReference>
<dbReference type="OrthoDB" id="408631at2759"/>
<dbReference type="PROSITE" id="PS00122">
    <property type="entry name" value="CARBOXYLESTERASE_B_1"/>
    <property type="match status" value="1"/>
</dbReference>
<dbReference type="InterPro" id="IPR029058">
    <property type="entry name" value="AB_hydrolase_fold"/>
</dbReference>
<dbReference type="EC" id="3.1.1.-" evidence="3"/>
<proteinExistence type="inferred from homology"/>
<keyword evidence="3" id="KW-0732">Signal</keyword>
<feature type="domain" description="Carboxylesterase type B" evidence="5">
    <location>
        <begin position="27"/>
        <end position="358"/>
    </location>
</feature>
<dbReference type="RefSeq" id="XP_033532590.1">
    <property type="nucleotide sequence ID" value="XM_033677131.1"/>
</dbReference>
<dbReference type="InterPro" id="IPR019826">
    <property type="entry name" value="Carboxylesterase_B_AS"/>
</dbReference>
<keyword evidence="2 3" id="KW-0378">Hydrolase</keyword>
<dbReference type="EMBL" id="ML975163">
    <property type="protein sequence ID" value="KAF1810959.1"/>
    <property type="molecule type" value="Genomic_DNA"/>
</dbReference>
<evidence type="ECO:0000313" key="7">
    <source>
        <dbReference type="Proteomes" id="UP000504638"/>
    </source>
</evidence>
<evidence type="ECO:0000256" key="4">
    <source>
        <dbReference type="SAM" id="MobiDB-lite"/>
    </source>
</evidence>
<organism evidence="6">
    <name type="scientific">Eremomyces bilateralis CBS 781.70</name>
    <dbReference type="NCBI Taxonomy" id="1392243"/>
    <lineage>
        <taxon>Eukaryota</taxon>
        <taxon>Fungi</taxon>
        <taxon>Dikarya</taxon>
        <taxon>Ascomycota</taxon>
        <taxon>Pezizomycotina</taxon>
        <taxon>Dothideomycetes</taxon>
        <taxon>Dothideomycetes incertae sedis</taxon>
        <taxon>Eremomycetales</taxon>
        <taxon>Eremomycetaceae</taxon>
        <taxon>Eremomyces</taxon>
    </lineage>
</organism>
<dbReference type="GeneID" id="54417701"/>
<name>A0A6G1FZH2_9PEZI</name>
<comment type="similarity">
    <text evidence="1 3">Belongs to the type-B carboxylesterase/lipase family.</text>
</comment>
<evidence type="ECO:0000256" key="2">
    <source>
        <dbReference type="ARBA" id="ARBA00022801"/>
    </source>
</evidence>
<dbReference type="PANTHER" id="PTHR43918:SF4">
    <property type="entry name" value="CARBOXYLIC ESTER HYDROLASE"/>
    <property type="match status" value="1"/>
</dbReference>
<dbReference type="Proteomes" id="UP000504638">
    <property type="component" value="Unplaced"/>
</dbReference>
<feature type="region of interest" description="Disordered" evidence="4">
    <location>
        <begin position="537"/>
        <end position="560"/>
    </location>
</feature>
<evidence type="ECO:0000256" key="1">
    <source>
        <dbReference type="ARBA" id="ARBA00005964"/>
    </source>
</evidence>
<dbReference type="AlphaFoldDB" id="A0A6G1FZH2"/>
<evidence type="ECO:0000313" key="6">
    <source>
        <dbReference type="EMBL" id="KAF1810959.1"/>
    </source>
</evidence>
<dbReference type="PANTHER" id="PTHR43918">
    <property type="entry name" value="ACETYLCHOLINESTERASE"/>
    <property type="match status" value="1"/>
</dbReference>
<dbReference type="InterPro" id="IPR050654">
    <property type="entry name" value="AChE-related_enzymes"/>
</dbReference>
<evidence type="ECO:0000313" key="8">
    <source>
        <dbReference type="RefSeq" id="XP_033532590.1"/>
    </source>
</evidence>
<feature type="chain" id="PRO_5044517652" description="Carboxylic ester hydrolase" evidence="3">
    <location>
        <begin position="22"/>
        <end position="560"/>
    </location>
</feature>
<dbReference type="SUPFAM" id="SSF53474">
    <property type="entry name" value="alpha/beta-Hydrolases"/>
    <property type="match status" value="1"/>
</dbReference>